<gene>
    <name evidence="23" type="ORF">LYPA_23C010908</name>
</gene>
<dbReference type="InterPro" id="IPR001014">
    <property type="entry name" value="Ribosomal_uL23_CS"/>
</dbReference>
<evidence type="ECO:0000256" key="8">
    <source>
        <dbReference type="ARBA" id="ARBA00022730"/>
    </source>
</evidence>
<comment type="similarity">
    <text evidence="3 21">Belongs to the universal ribosomal protein uL23 family.</text>
</comment>
<evidence type="ECO:0000256" key="5">
    <source>
        <dbReference type="ARBA" id="ARBA00022490"/>
    </source>
</evidence>
<dbReference type="GO" id="GO:0019843">
    <property type="term" value="F:rRNA binding"/>
    <property type="evidence" value="ECO:0007669"/>
    <property type="project" value="UniProtKB-KW"/>
</dbReference>
<sequence length="147" mass="16347">MVPKAKKEAPALPKPEAKAKALKAKKAVLKGVHSHRKKICTQPKYPGKTTHKRNKLGNYAIIKFPMTTKSPMKKMEDCNTLVFIVDVKANKHQIKQAVKKLYDIDVAKVNTLMRPDGEKKAYIRLAPDYDALDVADKIGITKLSPAG</sequence>
<evidence type="ECO:0000256" key="4">
    <source>
        <dbReference type="ARBA" id="ARBA00022481"/>
    </source>
</evidence>
<keyword evidence="10" id="KW-0694">RNA-binding</keyword>
<dbReference type="PANTHER" id="PTHR11620">
    <property type="entry name" value="60S RIBOSOMAL PROTEIN L23A"/>
    <property type="match status" value="1"/>
</dbReference>
<evidence type="ECO:0000256" key="20">
    <source>
        <dbReference type="ARBA" id="ARBA00079056"/>
    </source>
</evidence>
<evidence type="ECO:0000256" key="18">
    <source>
        <dbReference type="ARBA" id="ARBA00045456"/>
    </source>
</evidence>
<dbReference type="HAMAP" id="MF_01369_A">
    <property type="entry name" value="Ribosomal_uL23_A"/>
    <property type="match status" value="1"/>
</dbReference>
<dbReference type="EMBL" id="CAAGRJ010040376">
    <property type="protein sequence ID" value="VFV47343.1"/>
    <property type="molecule type" value="Genomic_DNA"/>
</dbReference>
<evidence type="ECO:0000256" key="7">
    <source>
        <dbReference type="ARBA" id="ARBA00022553"/>
    </source>
</evidence>
<evidence type="ECO:0000256" key="9">
    <source>
        <dbReference type="ARBA" id="ARBA00022843"/>
    </source>
</evidence>
<keyword evidence="11" id="KW-0164">Citrullination</keyword>
<evidence type="ECO:0000256" key="6">
    <source>
        <dbReference type="ARBA" id="ARBA00022499"/>
    </source>
</evidence>
<dbReference type="FunFam" id="3.30.70.330:FF:001015">
    <property type="entry name" value="Uncharacterized protein"/>
    <property type="match status" value="1"/>
</dbReference>
<dbReference type="Gene3D" id="3.30.70.330">
    <property type="match status" value="1"/>
</dbReference>
<dbReference type="InterPro" id="IPR012677">
    <property type="entry name" value="Nucleotide-bd_a/b_plait_sf"/>
</dbReference>
<keyword evidence="4" id="KW-0488">Methylation</keyword>
<keyword evidence="6" id="KW-1017">Isopeptide bond</keyword>
<dbReference type="PROSITE" id="PS00050">
    <property type="entry name" value="RIBOSOMAL_L23"/>
    <property type="match status" value="1"/>
</dbReference>
<dbReference type="InterPro" id="IPR013025">
    <property type="entry name" value="Ribosomal_uL23-like"/>
</dbReference>
<keyword evidence="24" id="KW-1185">Reference proteome</keyword>
<dbReference type="GO" id="GO:0005634">
    <property type="term" value="C:nucleus"/>
    <property type="evidence" value="ECO:0007669"/>
    <property type="project" value="UniProtKB-SubCell"/>
</dbReference>
<evidence type="ECO:0000256" key="12">
    <source>
        <dbReference type="ARBA" id="ARBA00022980"/>
    </source>
</evidence>
<dbReference type="GO" id="GO:0003735">
    <property type="term" value="F:structural constituent of ribosome"/>
    <property type="evidence" value="ECO:0007669"/>
    <property type="project" value="InterPro"/>
</dbReference>
<dbReference type="SUPFAM" id="SSF54189">
    <property type="entry name" value="Ribosomal proteins S24e, L23 and L15e"/>
    <property type="match status" value="1"/>
</dbReference>
<reference evidence="23 24" key="1">
    <citation type="submission" date="2019-01" db="EMBL/GenBank/DDBJ databases">
        <authorList>
            <person name="Alioto T."/>
            <person name="Alioto T."/>
        </authorList>
    </citation>
    <scope>NUCLEOTIDE SEQUENCE [LARGE SCALE GENOMIC DNA]</scope>
</reference>
<protein>
    <recommendedName>
        <fullName evidence="16">Large ribosomal subunit protein uL23</fullName>
    </recommendedName>
    <alternativeName>
        <fullName evidence="17 20">60S ribosomal protein L23a</fullName>
    </alternativeName>
</protein>
<evidence type="ECO:0000256" key="19">
    <source>
        <dbReference type="ARBA" id="ARBA00047152"/>
    </source>
</evidence>
<organism evidence="23 24">
    <name type="scientific">Lynx pardinus</name>
    <name type="common">Iberian lynx</name>
    <name type="synonym">Felis pardina</name>
    <dbReference type="NCBI Taxonomy" id="191816"/>
    <lineage>
        <taxon>Eukaryota</taxon>
        <taxon>Metazoa</taxon>
        <taxon>Chordata</taxon>
        <taxon>Craniata</taxon>
        <taxon>Vertebrata</taxon>
        <taxon>Euteleostomi</taxon>
        <taxon>Mammalia</taxon>
        <taxon>Eutheria</taxon>
        <taxon>Laurasiatheria</taxon>
        <taxon>Carnivora</taxon>
        <taxon>Feliformia</taxon>
        <taxon>Felidae</taxon>
        <taxon>Felinae</taxon>
        <taxon>Lynx</taxon>
    </lineage>
</organism>
<evidence type="ECO:0000256" key="17">
    <source>
        <dbReference type="ARBA" id="ARBA00044564"/>
    </source>
</evidence>
<evidence type="ECO:0000256" key="13">
    <source>
        <dbReference type="ARBA" id="ARBA00022990"/>
    </source>
</evidence>
<dbReference type="Proteomes" id="UP000386466">
    <property type="component" value="Unassembled WGS sequence"/>
</dbReference>
<evidence type="ECO:0000259" key="22">
    <source>
        <dbReference type="Pfam" id="PF03939"/>
    </source>
</evidence>
<evidence type="ECO:0000256" key="10">
    <source>
        <dbReference type="ARBA" id="ARBA00022884"/>
    </source>
</evidence>
<name>A0A485PSJ8_LYNPA</name>
<evidence type="ECO:0000256" key="11">
    <source>
        <dbReference type="ARBA" id="ARBA00022934"/>
    </source>
</evidence>
<dbReference type="AlphaFoldDB" id="A0A485PSJ8"/>
<dbReference type="GO" id="GO:0022625">
    <property type="term" value="C:cytosolic large ribosomal subunit"/>
    <property type="evidence" value="ECO:0007669"/>
    <property type="project" value="UniProtKB-ARBA"/>
</dbReference>
<evidence type="ECO:0000256" key="2">
    <source>
        <dbReference type="ARBA" id="ARBA00004496"/>
    </source>
</evidence>
<evidence type="ECO:0000313" key="24">
    <source>
        <dbReference type="Proteomes" id="UP000386466"/>
    </source>
</evidence>
<dbReference type="Pfam" id="PF03939">
    <property type="entry name" value="Ribosomal_L23eN"/>
    <property type="match status" value="1"/>
</dbReference>
<evidence type="ECO:0000256" key="1">
    <source>
        <dbReference type="ARBA" id="ARBA00004123"/>
    </source>
</evidence>
<evidence type="ECO:0000256" key="21">
    <source>
        <dbReference type="RuleBase" id="RU003934"/>
    </source>
</evidence>
<feature type="domain" description="Large ribosomal subunit protein uL23 N-terminal" evidence="22">
    <location>
        <begin position="17"/>
        <end position="44"/>
    </location>
</feature>
<evidence type="ECO:0000256" key="15">
    <source>
        <dbReference type="ARBA" id="ARBA00023274"/>
    </source>
</evidence>
<dbReference type="GO" id="GO:0006412">
    <property type="term" value="P:translation"/>
    <property type="evidence" value="ECO:0007669"/>
    <property type="project" value="InterPro"/>
</dbReference>
<dbReference type="Pfam" id="PF00276">
    <property type="entry name" value="Ribosomal_L23"/>
    <property type="match status" value="1"/>
</dbReference>
<keyword evidence="12 21" id="KW-0689">Ribosomal protein</keyword>
<accession>A0A485PSJ8</accession>
<proteinExistence type="inferred from homology"/>
<keyword evidence="15 21" id="KW-0687">Ribonucleoprotein</keyword>
<keyword evidence="13" id="KW-0007">Acetylation</keyword>
<keyword evidence="14" id="KW-0539">Nucleus</keyword>
<comment type="subunit">
    <text evidence="19">Component of the large ribosomal subunit. Interacts with LYAR and GNL2. Interacts with MDM2; this interaction may promote MDM2-mediated p53/TP53 polyubiquitination. Directly interacts (via BIB domain) with IPO5, IPO7, KPNB1 and TNPO1; these interactions are involved in RPL23A nuclear import for the assembly of ribosomal subunits. Interacts with IPO8.</text>
</comment>
<evidence type="ECO:0000256" key="14">
    <source>
        <dbReference type="ARBA" id="ARBA00023242"/>
    </source>
</evidence>
<keyword evidence="8" id="KW-0699">rRNA-binding</keyword>
<dbReference type="InterPro" id="IPR005633">
    <property type="entry name" value="Ribosomal_uL23_N"/>
</dbReference>
<evidence type="ECO:0000256" key="3">
    <source>
        <dbReference type="ARBA" id="ARBA00006700"/>
    </source>
</evidence>
<keyword evidence="5" id="KW-0963">Cytoplasm</keyword>
<keyword evidence="7" id="KW-0597">Phosphoprotein</keyword>
<comment type="subcellular location">
    <subcellularLocation>
        <location evidence="2">Cytoplasm</location>
    </subcellularLocation>
    <subcellularLocation>
        <location evidence="1">Nucleus</location>
    </subcellularLocation>
</comment>
<dbReference type="NCBIfam" id="NF011118">
    <property type="entry name" value="PRK14548.1"/>
    <property type="match status" value="1"/>
</dbReference>
<keyword evidence="9" id="KW-0832">Ubl conjugation</keyword>
<evidence type="ECO:0000313" key="23">
    <source>
        <dbReference type="EMBL" id="VFV47343.1"/>
    </source>
</evidence>
<comment type="function">
    <text evidence="18">Component of the large ribosomal subunit. The ribosome is a large ribonucleoprotein complex responsible for the synthesis of proteins in the cell. Binds a specific region on the 26S rRNA. May promote p53/TP53 degradation possibly through the stimulation of MDM2-mediated TP53 polyubiquitination.</text>
</comment>
<dbReference type="InterPro" id="IPR012678">
    <property type="entry name" value="Ribosomal_uL23/eL15/eS24_sf"/>
</dbReference>
<evidence type="ECO:0000256" key="16">
    <source>
        <dbReference type="ARBA" id="ARBA00044537"/>
    </source>
</evidence>